<protein>
    <submittedName>
        <fullName evidence="1">Monosaccharide-sensing protein 2-like</fullName>
    </submittedName>
</protein>
<name>A0A392P869_9FABA</name>
<evidence type="ECO:0000313" key="1">
    <source>
        <dbReference type="EMBL" id="MCI08321.1"/>
    </source>
</evidence>
<reference evidence="1 2" key="1">
    <citation type="journal article" date="2018" name="Front. Plant Sci.">
        <title>Red Clover (Trifolium pratense) and Zigzag Clover (T. medium) - A Picture of Genomic Similarities and Differences.</title>
        <authorList>
            <person name="Dluhosova J."/>
            <person name="Istvanek J."/>
            <person name="Nedelnik J."/>
            <person name="Repkova J."/>
        </authorList>
    </citation>
    <scope>NUCLEOTIDE SEQUENCE [LARGE SCALE GENOMIC DNA]</scope>
    <source>
        <strain evidence="2">cv. 10/8</strain>
        <tissue evidence="1">Leaf</tissue>
    </source>
</reference>
<dbReference type="Proteomes" id="UP000265520">
    <property type="component" value="Unassembled WGS sequence"/>
</dbReference>
<proteinExistence type="predicted"/>
<organism evidence="1 2">
    <name type="scientific">Trifolium medium</name>
    <dbReference type="NCBI Taxonomy" id="97028"/>
    <lineage>
        <taxon>Eukaryota</taxon>
        <taxon>Viridiplantae</taxon>
        <taxon>Streptophyta</taxon>
        <taxon>Embryophyta</taxon>
        <taxon>Tracheophyta</taxon>
        <taxon>Spermatophyta</taxon>
        <taxon>Magnoliopsida</taxon>
        <taxon>eudicotyledons</taxon>
        <taxon>Gunneridae</taxon>
        <taxon>Pentapetalae</taxon>
        <taxon>rosids</taxon>
        <taxon>fabids</taxon>
        <taxon>Fabales</taxon>
        <taxon>Fabaceae</taxon>
        <taxon>Papilionoideae</taxon>
        <taxon>50 kb inversion clade</taxon>
        <taxon>NPAAA clade</taxon>
        <taxon>Hologalegina</taxon>
        <taxon>IRL clade</taxon>
        <taxon>Trifolieae</taxon>
        <taxon>Trifolium</taxon>
    </lineage>
</organism>
<keyword evidence="2" id="KW-1185">Reference proteome</keyword>
<sequence length="108" mass="11928">MTLANSYQIISSILYARFISAYLRYTVTNNQKEDPAAAVSQSPHVTFASTSGYDIPILGGEAFQVAGIVSRSVLGTNDAFEYARSRCKMFKIQSSARSRTQSVRYSLE</sequence>
<evidence type="ECO:0000313" key="2">
    <source>
        <dbReference type="Proteomes" id="UP000265520"/>
    </source>
</evidence>
<dbReference type="EMBL" id="LXQA010068643">
    <property type="protein sequence ID" value="MCI08321.1"/>
    <property type="molecule type" value="Genomic_DNA"/>
</dbReference>
<comment type="caution">
    <text evidence="1">The sequence shown here is derived from an EMBL/GenBank/DDBJ whole genome shotgun (WGS) entry which is preliminary data.</text>
</comment>
<dbReference type="AlphaFoldDB" id="A0A392P869"/>
<accession>A0A392P869</accession>